<evidence type="ECO:0000313" key="9">
    <source>
        <dbReference type="RefSeq" id="XP_022243582.1"/>
    </source>
</evidence>
<dbReference type="Pfam" id="PF01302">
    <property type="entry name" value="CAP_GLY"/>
    <property type="match status" value="1"/>
</dbReference>
<dbReference type="SUPFAM" id="SSF74924">
    <property type="entry name" value="Cap-Gly domain"/>
    <property type="match status" value="1"/>
</dbReference>
<dbReference type="PROSITE" id="PS00845">
    <property type="entry name" value="CAP_GLY_1"/>
    <property type="match status" value="1"/>
</dbReference>
<comment type="similarity">
    <text evidence="4">Belongs to the TBCB family.</text>
</comment>
<evidence type="ECO:0000313" key="6">
    <source>
        <dbReference type="Proteomes" id="UP000694941"/>
    </source>
</evidence>
<reference evidence="7 8" key="1">
    <citation type="submission" date="2025-05" db="UniProtKB">
        <authorList>
            <consortium name="RefSeq"/>
        </authorList>
    </citation>
    <scope>IDENTIFICATION</scope>
    <source>
        <tissue evidence="7 8">Muscle</tissue>
    </source>
</reference>
<dbReference type="RefSeq" id="XP_022243582.1">
    <property type="nucleotide sequence ID" value="XM_022387874.1"/>
</dbReference>
<evidence type="ECO:0000256" key="4">
    <source>
        <dbReference type="ARBA" id="ARBA00025779"/>
    </source>
</evidence>
<sequence>MTSEGDQGWVKVFVSSNVSSFLSERRFQKDLSIAEVKGKLELLTGASAASMKLELHNKDNELVASLDNDTASLSSYPIIDGMRISVIDSSSTAGEFEDTSKVEKFELSNEEYAQRAESLRAFKMQNKLGQFDEEKNSQLQKIKAEKEKKIKEMVEKISVGNRCEVHLSGHPVRRGTVMFVGETHFKPGYWVGVRYDEPQGKNDGSVQGKRYFECPENYGGFVRPLDITVGNFPEKELDLEDDEI</sequence>
<gene>
    <name evidence="7 8 9" type="primary">LOC106461049</name>
</gene>
<evidence type="ECO:0000256" key="3">
    <source>
        <dbReference type="ARBA" id="ARBA00023186"/>
    </source>
</evidence>
<dbReference type="InterPro" id="IPR000626">
    <property type="entry name" value="Ubiquitin-like_dom"/>
</dbReference>
<dbReference type="InterPro" id="IPR000938">
    <property type="entry name" value="CAP-Gly_domain"/>
</dbReference>
<dbReference type="Proteomes" id="UP000694941">
    <property type="component" value="Unplaced"/>
</dbReference>
<dbReference type="SMART" id="SM01052">
    <property type="entry name" value="CAP_GLY"/>
    <property type="match status" value="1"/>
</dbReference>
<dbReference type="Pfam" id="PF14560">
    <property type="entry name" value="Ubiquitin_2"/>
    <property type="match status" value="1"/>
</dbReference>
<dbReference type="RefSeq" id="XP_013776288.1">
    <property type="nucleotide sequence ID" value="XM_013920834.2"/>
</dbReference>
<evidence type="ECO:0000256" key="2">
    <source>
        <dbReference type="ARBA" id="ARBA00022490"/>
    </source>
</evidence>
<evidence type="ECO:0000313" key="8">
    <source>
        <dbReference type="RefSeq" id="XP_013776288.1"/>
    </source>
</evidence>
<dbReference type="PANTHER" id="PTHR18916:SF85">
    <property type="entry name" value="TUBULIN-FOLDING COFACTOR B"/>
    <property type="match status" value="1"/>
</dbReference>
<name>A0ABM1SIX7_LIMPO</name>
<dbReference type="PROSITE" id="PS50245">
    <property type="entry name" value="CAP_GLY_2"/>
    <property type="match status" value="1"/>
</dbReference>
<keyword evidence="6" id="KW-1185">Reference proteome</keyword>
<dbReference type="GeneID" id="106461049"/>
<dbReference type="SUPFAM" id="SSF54236">
    <property type="entry name" value="Ubiquitin-like"/>
    <property type="match status" value="1"/>
</dbReference>
<dbReference type="Gene3D" id="2.30.30.190">
    <property type="entry name" value="CAP Gly-rich-like domain"/>
    <property type="match status" value="1"/>
</dbReference>
<dbReference type="InterPro" id="IPR045172">
    <property type="entry name" value="TBCB_Ubl"/>
</dbReference>
<keyword evidence="2" id="KW-0963">Cytoplasm</keyword>
<dbReference type="InterPro" id="IPR029071">
    <property type="entry name" value="Ubiquitin-like_domsf"/>
</dbReference>
<dbReference type="InterPro" id="IPR036859">
    <property type="entry name" value="CAP-Gly_dom_sf"/>
</dbReference>
<evidence type="ECO:0000256" key="1">
    <source>
        <dbReference type="ARBA" id="ARBA00004496"/>
    </source>
</evidence>
<organism evidence="6 9">
    <name type="scientific">Limulus polyphemus</name>
    <name type="common">Atlantic horseshoe crab</name>
    <dbReference type="NCBI Taxonomy" id="6850"/>
    <lineage>
        <taxon>Eukaryota</taxon>
        <taxon>Metazoa</taxon>
        <taxon>Ecdysozoa</taxon>
        <taxon>Arthropoda</taxon>
        <taxon>Chelicerata</taxon>
        <taxon>Merostomata</taxon>
        <taxon>Xiphosura</taxon>
        <taxon>Limulidae</taxon>
        <taxon>Limulus</taxon>
    </lineage>
</organism>
<dbReference type="RefSeq" id="XP_013776286.1">
    <property type="nucleotide sequence ID" value="XM_013920832.2"/>
</dbReference>
<dbReference type="CDD" id="cd01789">
    <property type="entry name" value="Ubl_TBCB"/>
    <property type="match status" value="1"/>
</dbReference>
<dbReference type="PANTHER" id="PTHR18916">
    <property type="entry name" value="DYNACTIN 1-RELATED MICROTUBULE-BINDING"/>
    <property type="match status" value="1"/>
</dbReference>
<evidence type="ECO:0000259" key="5">
    <source>
        <dbReference type="PROSITE" id="PS50245"/>
    </source>
</evidence>
<keyword evidence="3" id="KW-0143">Chaperone</keyword>
<evidence type="ECO:0000313" key="7">
    <source>
        <dbReference type="RefSeq" id="XP_013776286.1"/>
    </source>
</evidence>
<proteinExistence type="inferred from homology"/>
<feature type="domain" description="CAP-Gly" evidence="5">
    <location>
        <begin position="181"/>
        <end position="223"/>
    </location>
</feature>
<accession>A0ABM1SIX7</accession>
<protein>
    <submittedName>
        <fullName evidence="7 8">Tubulin-folding cofactor B-like</fullName>
    </submittedName>
</protein>
<comment type="subcellular location">
    <subcellularLocation>
        <location evidence="1">Cytoplasm</location>
    </subcellularLocation>
</comment>
<dbReference type="Gene3D" id="3.10.20.90">
    <property type="entry name" value="Phosphatidylinositol 3-kinase Catalytic Subunit, Chain A, domain 1"/>
    <property type="match status" value="1"/>
</dbReference>